<protein>
    <submittedName>
        <fullName evidence="3">Predicted dehydrogenase</fullName>
    </submittedName>
</protein>
<gene>
    <name evidence="3" type="ORF">SAMN04487944_10611</name>
</gene>
<dbReference type="STRING" id="531814.SAMN04487944_10611"/>
<dbReference type="GO" id="GO:0000166">
    <property type="term" value="F:nucleotide binding"/>
    <property type="evidence" value="ECO:0007669"/>
    <property type="project" value="InterPro"/>
</dbReference>
<dbReference type="PANTHER" id="PTHR43377">
    <property type="entry name" value="BILIVERDIN REDUCTASE A"/>
    <property type="match status" value="1"/>
</dbReference>
<evidence type="ECO:0000259" key="2">
    <source>
        <dbReference type="Pfam" id="PF22725"/>
    </source>
</evidence>
<dbReference type="InterPro" id="IPR036291">
    <property type="entry name" value="NAD(P)-bd_dom_sf"/>
</dbReference>
<dbReference type="AlphaFoldDB" id="A0A1H9Q2I2"/>
<name>A0A1H9Q2I2_9BACI</name>
<dbReference type="Gene3D" id="3.40.50.720">
    <property type="entry name" value="NAD(P)-binding Rossmann-like Domain"/>
    <property type="match status" value="1"/>
</dbReference>
<proteinExistence type="predicted"/>
<dbReference type="Pfam" id="PF22725">
    <property type="entry name" value="GFO_IDH_MocA_C3"/>
    <property type="match status" value="1"/>
</dbReference>
<dbReference type="Proteomes" id="UP000199687">
    <property type="component" value="Unassembled WGS sequence"/>
</dbReference>
<dbReference type="EMBL" id="FOGL01000006">
    <property type="protein sequence ID" value="SER54786.1"/>
    <property type="molecule type" value="Genomic_DNA"/>
</dbReference>
<dbReference type="OrthoDB" id="9800252at2"/>
<reference evidence="3 4" key="1">
    <citation type="submission" date="2016-10" db="EMBL/GenBank/DDBJ databases">
        <authorList>
            <person name="de Groot N.N."/>
        </authorList>
    </citation>
    <scope>NUCLEOTIDE SEQUENCE [LARGE SCALE GENOMIC DNA]</scope>
    <source>
        <strain evidence="3 4">CGMCC 1.7727</strain>
    </source>
</reference>
<dbReference type="SUPFAM" id="SSF51735">
    <property type="entry name" value="NAD(P)-binding Rossmann-fold domains"/>
    <property type="match status" value="1"/>
</dbReference>
<organism evidence="3 4">
    <name type="scientific">Gracilibacillus ureilyticus</name>
    <dbReference type="NCBI Taxonomy" id="531814"/>
    <lineage>
        <taxon>Bacteria</taxon>
        <taxon>Bacillati</taxon>
        <taxon>Bacillota</taxon>
        <taxon>Bacilli</taxon>
        <taxon>Bacillales</taxon>
        <taxon>Bacillaceae</taxon>
        <taxon>Gracilibacillus</taxon>
    </lineage>
</organism>
<dbReference type="Pfam" id="PF01408">
    <property type="entry name" value="GFO_IDH_MocA"/>
    <property type="match status" value="1"/>
</dbReference>
<dbReference type="Gene3D" id="3.30.360.10">
    <property type="entry name" value="Dihydrodipicolinate Reductase, domain 2"/>
    <property type="match status" value="1"/>
</dbReference>
<dbReference type="InterPro" id="IPR000683">
    <property type="entry name" value="Gfo/Idh/MocA-like_OxRdtase_N"/>
</dbReference>
<keyword evidence="4" id="KW-1185">Reference proteome</keyword>
<dbReference type="InterPro" id="IPR055170">
    <property type="entry name" value="GFO_IDH_MocA-like_dom"/>
</dbReference>
<dbReference type="SUPFAM" id="SSF55347">
    <property type="entry name" value="Glyceraldehyde-3-phosphate dehydrogenase-like, C-terminal domain"/>
    <property type="match status" value="1"/>
</dbReference>
<evidence type="ECO:0000259" key="1">
    <source>
        <dbReference type="Pfam" id="PF01408"/>
    </source>
</evidence>
<sequence length="327" mass="37514">MLKKRVIQVGAGGFGLSWLEILHQHEEIEIVAVVDVDIDNQKRAQELLQNEKVPCFTDYNRAFEEIVAEIAVIVTPPQTHKEIAIRALENDLHVFMEKPIAHTEKDAIELTEFSKSCSKSIMISQNYRYRPEIQAIKNAVNAHMAGPIEYVEWNFRKATKFGGWRDQYDEIIVEDMSIHHFDLMRYLLDENPTSIYAKSMRPSWSWFKGNPNVSATIKLGNILVNYFASWVTSVRETSWNGDFMLYGEKGAITLINDKPCILRNDGTKENLVIPEMDLVDRAYSITEMIRSIDESRLPLTDISDNIHSFQMVSTALKSIKQGKEISL</sequence>
<dbReference type="RefSeq" id="WP_089740263.1">
    <property type="nucleotide sequence ID" value="NZ_FOGL01000006.1"/>
</dbReference>
<dbReference type="InterPro" id="IPR051450">
    <property type="entry name" value="Gfo/Idh/MocA_Oxidoreductases"/>
</dbReference>
<evidence type="ECO:0000313" key="4">
    <source>
        <dbReference type="Proteomes" id="UP000199687"/>
    </source>
</evidence>
<dbReference type="PANTHER" id="PTHR43377:SF1">
    <property type="entry name" value="BILIVERDIN REDUCTASE A"/>
    <property type="match status" value="1"/>
</dbReference>
<feature type="domain" description="Gfo/Idh/MocA-like oxidoreductase N-terminal" evidence="1">
    <location>
        <begin position="5"/>
        <end position="121"/>
    </location>
</feature>
<accession>A0A1H9Q2I2</accession>
<evidence type="ECO:0000313" key="3">
    <source>
        <dbReference type="EMBL" id="SER54786.1"/>
    </source>
</evidence>
<feature type="domain" description="GFO/IDH/MocA-like oxidoreductase" evidence="2">
    <location>
        <begin position="133"/>
        <end position="252"/>
    </location>
</feature>